<organism evidence="2 3">
    <name type="scientific">Claviceps purpurea (strain 20.1)</name>
    <name type="common">Ergot fungus</name>
    <name type="synonym">Sphacelia segetum</name>
    <dbReference type="NCBI Taxonomy" id="1111077"/>
    <lineage>
        <taxon>Eukaryota</taxon>
        <taxon>Fungi</taxon>
        <taxon>Dikarya</taxon>
        <taxon>Ascomycota</taxon>
        <taxon>Pezizomycotina</taxon>
        <taxon>Sordariomycetes</taxon>
        <taxon>Hypocreomycetidae</taxon>
        <taxon>Hypocreales</taxon>
        <taxon>Clavicipitaceae</taxon>
        <taxon>Claviceps</taxon>
    </lineage>
</organism>
<dbReference type="OrthoDB" id="5105242at2759"/>
<evidence type="ECO:0000313" key="2">
    <source>
        <dbReference type="EMBL" id="CCE32885.1"/>
    </source>
</evidence>
<comment type="caution">
    <text evidence="2">The sequence shown here is derived from an EMBL/GenBank/DDBJ whole genome shotgun (WGS) entry which is preliminary data.</text>
</comment>
<dbReference type="PROSITE" id="PS51892">
    <property type="entry name" value="SUBTILASE"/>
    <property type="match status" value="1"/>
</dbReference>
<dbReference type="HOGENOM" id="CLU_2922449_0_0_1"/>
<comment type="caution">
    <text evidence="1">Lacks conserved residue(s) required for the propagation of feature annotation.</text>
</comment>
<name>M1WA77_CLAP2</name>
<sequence length="61" mass="7097">MWKSDRVRRILLQHSERFLGPKYLRNFGEGGTEYEDEDWIDEEASDLQAGHGTHIAGMIYA</sequence>
<proteinExistence type="inferred from homology"/>
<evidence type="ECO:0000256" key="1">
    <source>
        <dbReference type="PROSITE-ProRule" id="PRU01240"/>
    </source>
</evidence>
<evidence type="ECO:0000313" key="3">
    <source>
        <dbReference type="Proteomes" id="UP000016801"/>
    </source>
</evidence>
<comment type="similarity">
    <text evidence="1">Belongs to the peptidase S8 family.</text>
</comment>
<accession>M1WA77</accession>
<reference evidence="2 3" key="1">
    <citation type="journal article" date="2013" name="PLoS Genet.">
        <title>Plant-symbiotic fungi as chemical engineers: Multi-genome analysis of the Clavicipitaceae reveals dynamics of alkaloid loci.</title>
        <authorList>
            <person name="Schardl C.L."/>
            <person name="Young C.A."/>
            <person name="Hesse U."/>
            <person name="Amyotte S.G."/>
            <person name="Andreeva K."/>
            <person name="Calie P.J."/>
            <person name="Fleetwood D.J."/>
            <person name="Haws D.C."/>
            <person name="Moore N."/>
            <person name="Oeser B."/>
            <person name="Panaccione D.G."/>
            <person name="Schweri K.K."/>
            <person name="Voisey C.R."/>
            <person name="Farman M.L."/>
            <person name="Jaromczyk J.W."/>
            <person name="Roe B.A."/>
            <person name="O'Sullivan D.M."/>
            <person name="Scott B."/>
            <person name="Tudzynski P."/>
            <person name="An Z."/>
            <person name="Arnaoudova E.G."/>
            <person name="Bullock C.T."/>
            <person name="Charlton N.D."/>
            <person name="Chen L."/>
            <person name="Cox M."/>
            <person name="Dinkins R.D."/>
            <person name="Florea S."/>
            <person name="Glenn A.E."/>
            <person name="Gordon A."/>
            <person name="Gueldener U."/>
            <person name="Harris D.R."/>
            <person name="Hollin W."/>
            <person name="Jaromczyk J."/>
            <person name="Johnson R.D."/>
            <person name="Khan A.K."/>
            <person name="Leistner E."/>
            <person name="Leuchtmann A."/>
            <person name="Li C."/>
            <person name="Liu J."/>
            <person name="Liu J."/>
            <person name="Liu M."/>
            <person name="Mace W."/>
            <person name="Machado C."/>
            <person name="Nagabhyru P."/>
            <person name="Pan J."/>
            <person name="Schmid J."/>
            <person name="Sugawara K."/>
            <person name="Steiner U."/>
            <person name="Takach J.E."/>
            <person name="Tanaka E."/>
            <person name="Webb J.S."/>
            <person name="Wilson E.V."/>
            <person name="Wiseman J.L."/>
            <person name="Yoshida R."/>
            <person name="Zeng Z."/>
        </authorList>
    </citation>
    <scope>NUCLEOTIDE SEQUENCE [LARGE SCALE GENOMIC DNA]</scope>
    <source>
        <strain evidence="2 3">20.1</strain>
    </source>
</reference>
<protein>
    <submittedName>
        <fullName evidence="2">Uncharacterized protein</fullName>
    </submittedName>
</protein>
<gene>
    <name evidence="2" type="ORF">CPUR_06751</name>
</gene>
<dbReference type="EMBL" id="CAGA01000048">
    <property type="protein sequence ID" value="CCE32885.1"/>
    <property type="molecule type" value="Genomic_DNA"/>
</dbReference>
<dbReference type="AlphaFoldDB" id="M1WA77"/>
<keyword evidence="3" id="KW-1185">Reference proteome</keyword>
<dbReference type="VEuPathDB" id="FungiDB:CPUR_06751"/>
<dbReference type="Proteomes" id="UP000016801">
    <property type="component" value="Unassembled WGS sequence"/>
</dbReference>